<evidence type="ECO:0000313" key="4">
    <source>
        <dbReference type="EMBL" id="TLD99418.1"/>
    </source>
</evidence>
<gene>
    <name evidence="4" type="ORF">LS73_007445</name>
    <name evidence="3" type="ORF">NCTC12714_00284</name>
</gene>
<reference evidence="3 6" key="2">
    <citation type="submission" date="2018-06" db="EMBL/GenBank/DDBJ databases">
        <authorList>
            <consortium name="Pathogen Informatics"/>
            <person name="Doyle S."/>
        </authorList>
    </citation>
    <scope>NUCLEOTIDE SEQUENCE [LARGE SCALE GENOMIC DNA]</scope>
    <source>
        <strain evidence="3 6">NCTC12714</strain>
    </source>
</reference>
<dbReference type="RefSeq" id="WP_034559552.1">
    <property type="nucleotide sequence ID" value="NZ_FZML01000001.1"/>
</dbReference>
<protein>
    <recommendedName>
        <fullName evidence="7">Periplasmic protein</fullName>
    </recommendedName>
</protein>
<keyword evidence="1" id="KW-0175">Coiled coil</keyword>
<evidence type="ECO:0000256" key="2">
    <source>
        <dbReference type="SAM" id="SignalP"/>
    </source>
</evidence>
<sequence length="158" mass="18737">MRILQSLLFVSVATTGLLMAHSDMDNKNTHNQSGMHNHNDHHMELKAPDGILGEIYHKASFKQKREILQIEYEFHKEMKKQTQKFKDYRESVAFDLKNLKLDLEEAKYDRNNSKATSILNRIVKKKEELRKNKQDEKNLIYLLNEDRIKKINEVLNVK</sequence>
<reference evidence="4 5" key="1">
    <citation type="journal article" date="2014" name="Genome Announc.">
        <title>Draft genome sequences of eight enterohepatic helicobacter species isolated from both laboratory and wild rodents.</title>
        <authorList>
            <person name="Sheh A."/>
            <person name="Shen Z."/>
            <person name="Fox J.G."/>
        </authorList>
    </citation>
    <scope>NUCLEOTIDE SEQUENCE [LARGE SCALE GENOMIC DNA]</scope>
    <source>
        <strain evidence="4 5">ST1</strain>
    </source>
</reference>
<evidence type="ECO:0008006" key="7">
    <source>
        <dbReference type="Google" id="ProtNLM"/>
    </source>
</evidence>
<feature type="signal peptide" evidence="2">
    <location>
        <begin position="1"/>
        <end position="20"/>
    </location>
</feature>
<feature type="chain" id="PRO_5036291126" description="Periplasmic protein" evidence="2">
    <location>
        <begin position="21"/>
        <end position="158"/>
    </location>
</feature>
<evidence type="ECO:0000313" key="5">
    <source>
        <dbReference type="Proteomes" id="UP000029922"/>
    </source>
</evidence>
<dbReference type="OrthoDB" id="5328295at2"/>
<dbReference type="EMBL" id="UGJE01000002">
    <property type="protein sequence ID" value="STQ85499.1"/>
    <property type="molecule type" value="Genomic_DNA"/>
</dbReference>
<dbReference type="EMBL" id="JRPD02000018">
    <property type="protein sequence ID" value="TLD99418.1"/>
    <property type="molecule type" value="Genomic_DNA"/>
</dbReference>
<evidence type="ECO:0000313" key="6">
    <source>
        <dbReference type="Proteomes" id="UP000255139"/>
    </source>
</evidence>
<name>A0A099TY72_9HELI</name>
<accession>A0A099TY72</accession>
<organism evidence="3 6">
    <name type="scientific">Helicobacter muridarum</name>
    <dbReference type="NCBI Taxonomy" id="216"/>
    <lineage>
        <taxon>Bacteria</taxon>
        <taxon>Pseudomonadati</taxon>
        <taxon>Campylobacterota</taxon>
        <taxon>Epsilonproteobacteria</taxon>
        <taxon>Campylobacterales</taxon>
        <taxon>Helicobacteraceae</taxon>
        <taxon>Helicobacter</taxon>
    </lineage>
</organism>
<dbReference type="AlphaFoldDB" id="A0A099TY72"/>
<keyword evidence="2" id="KW-0732">Signal</keyword>
<proteinExistence type="predicted"/>
<dbReference type="Proteomes" id="UP000029922">
    <property type="component" value="Unassembled WGS sequence"/>
</dbReference>
<evidence type="ECO:0000313" key="3">
    <source>
        <dbReference type="EMBL" id="STQ85499.1"/>
    </source>
</evidence>
<keyword evidence="6" id="KW-1185">Reference proteome</keyword>
<evidence type="ECO:0000256" key="1">
    <source>
        <dbReference type="SAM" id="Coils"/>
    </source>
</evidence>
<feature type="coiled-coil region" evidence="1">
    <location>
        <begin position="96"/>
        <end position="146"/>
    </location>
</feature>
<dbReference type="Proteomes" id="UP000255139">
    <property type="component" value="Unassembled WGS sequence"/>
</dbReference>